<evidence type="ECO:0000256" key="1">
    <source>
        <dbReference type="ARBA" id="ARBA00006845"/>
    </source>
</evidence>
<evidence type="ECO:0000259" key="2">
    <source>
        <dbReference type="Pfam" id="PF01337"/>
    </source>
</evidence>
<accession>A0A6S6ZU47</accession>
<dbReference type="InterPro" id="IPR035905">
    <property type="entry name" value="Barstar-like_sf"/>
</dbReference>
<evidence type="ECO:0000313" key="3">
    <source>
        <dbReference type="EMBL" id="CAB3697113.1"/>
    </source>
</evidence>
<dbReference type="Pfam" id="PF01337">
    <property type="entry name" value="Barstar"/>
    <property type="match status" value="1"/>
</dbReference>
<comment type="similarity">
    <text evidence="1">Belongs to the barstar family.</text>
</comment>
<dbReference type="RefSeq" id="WP_175192835.1">
    <property type="nucleotide sequence ID" value="NZ_CADIJO010000007.1"/>
</dbReference>
<dbReference type="Gene3D" id="3.30.370.10">
    <property type="entry name" value="Barstar-like"/>
    <property type="match status" value="1"/>
</dbReference>
<dbReference type="AlphaFoldDB" id="A0A6S6ZU47"/>
<sequence length="133" mass="15484">MLPFRFVERMPSYDAAEAFCVRVDPKIETTKDLMKSLYFLLWFPKYLRCNWDMLAAGLRDLAWVPCPKIVLVHQRLPNIRREDLQTYLQVLRDCALGWQGDHRHDLEVVFRINDCAPIEALLTPPQAPDAQGA</sequence>
<name>A0A6S6ZU47_9BURK</name>
<feature type="domain" description="Barstar (barnase inhibitor)" evidence="2">
    <location>
        <begin position="25"/>
        <end position="109"/>
    </location>
</feature>
<proteinExistence type="inferred from homology"/>
<dbReference type="InterPro" id="IPR000468">
    <property type="entry name" value="Barstar"/>
</dbReference>
<dbReference type="EMBL" id="CADIJO010000007">
    <property type="protein sequence ID" value="CAB3697113.1"/>
    <property type="molecule type" value="Genomic_DNA"/>
</dbReference>
<organism evidence="3 4">
    <name type="scientific">Achromobacter deleyi</name>
    <dbReference type="NCBI Taxonomy" id="1353891"/>
    <lineage>
        <taxon>Bacteria</taxon>
        <taxon>Pseudomonadati</taxon>
        <taxon>Pseudomonadota</taxon>
        <taxon>Betaproteobacteria</taxon>
        <taxon>Burkholderiales</taxon>
        <taxon>Alcaligenaceae</taxon>
        <taxon>Achromobacter</taxon>
    </lineage>
</organism>
<gene>
    <name evidence="3" type="ORF">LMG3458_02446</name>
</gene>
<reference evidence="3 4" key="1">
    <citation type="submission" date="2020-04" db="EMBL/GenBank/DDBJ databases">
        <authorList>
            <person name="De Canck E."/>
        </authorList>
    </citation>
    <scope>NUCLEOTIDE SEQUENCE [LARGE SCALE GENOMIC DNA]</scope>
    <source>
        <strain evidence="3 4">LMG 3458</strain>
    </source>
</reference>
<dbReference type="SUPFAM" id="SSF52038">
    <property type="entry name" value="Barstar-related"/>
    <property type="match status" value="1"/>
</dbReference>
<evidence type="ECO:0000313" key="4">
    <source>
        <dbReference type="Proteomes" id="UP000494111"/>
    </source>
</evidence>
<dbReference type="Proteomes" id="UP000494111">
    <property type="component" value="Unassembled WGS sequence"/>
</dbReference>
<protein>
    <recommendedName>
        <fullName evidence="2">Barstar (barnase inhibitor) domain-containing protein</fullName>
    </recommendedName>
</protein>